<dbReference type="Proteomes" id="UP000440578">
    <property type="component" value="Unassembled WGS sequence"/>
</dbReference>
<accession>A0A6A4WQ76</accession>
<feature type="region of interest" description="Disordered" evidence="1">
    <location>
        <begin position="62"/>
        <end position="102"/>
    </location>
</feature>
<sequence>MFFVRGDIERGLRERAAARRPFSQELNRAPAELWYTVAAGSMGAIMGGSPRPARASLLTLNWRRAAGDGGPAQDQPTSDGPTAHQPRTSRPVTGRHGAPADR</sequence>
<gene>
    <name evidence="2" type="ORF">FJT64_002490</name>
</gene>
<reference evidence="2 3" key="1">
    <citation type="submission" date="2019-07" db="EMBL/GenBank/DDBJ databases">
        <title>Draft genome assembly of a fouling barnacle, Amphibalanus amphitrite (Darwin, 1854): The first reference genome for Thecostraca.</title>
        <authorList>
            <person name="Kim W."/>
        </authorList>
    </citation>
    <scope>NUCLEOTIDE SEQUENCE [LARGE SCALE GENOMIC DNA]</scope>
    <source>
        <strain evidence="2">SNU_AA5</strain>
        <tissue evidence="2">Soma without cirri and trophi</tissue>
    </source>
</reference>
<comment type="caution">
    <text evidence="2">The sequence shown here is derived from an EMBL/GenBank/DDBJ whole genome shotgun (WGS) entry which is preliminary data.</text>
</comment>
<organism evidence="2 3">
    <name type="scientific">Amphibalanus amphitrite</name>
    <name type="common">Striped barnacle</name>
    <name type="synonym">Balanus amphitrite</name>
    <dbReference type="NCBI Taxonomy" id="1232801"/>
    <lineage>
        <taxon>Eukaryota</taxon>
        <taxon>Metazoa</taxon>
        <taxon>Ecdysozoa</taxon>
        <taxon>Arthropoda</taxon>
        <taxon>Crustacea</taxon>
        <taxon>Multicrustacea</taxon>
        <taxon>Cirripedia</taxon>
        <taxon>Thoracica</taxon>
        <taxon>Thoracicalcarea</taxon>
        <taxon>Balanomorpha</taxon>
        <taxon>Balanoidea</taxon>
        <taxon>Balanidae</taxon>
        <taxon>Amphibalaninae</taxon>
        <taxon>Amphibalanus</taxon>
    </lineage>
</organism>
<proteinExistence type="predicted"/>
<name>A0A6A4WQ76_AMPAM</name>
<dbReference type="AlphaFoldDB" id="A0A6A4WQ76"/>
<feature type="compositionally biased region" description="Polar residues" evidence="1">
    <location>
        <begin position="74"/>
        <end position="91"/>
    </location>
</feature>
<dbReference type="EMBL" id="VIIS01000714">
    <property type="protein sequence ID" value="KAF0305870.1"/>
    <property type="molecule type" value="Genomic_DNA"/>
</dbReference>
<evidence type="ECO:0000313" key="2">
    <source>
        <dbReference type="EMBL" id="KAF0305870.1"/>
    </source>
</evidence>
<evidence type="ECO:0000313" key="3">
    <source>
        <dbReference type="Proteomes" id="UP000440578"/>
    </source>
</evidence>
<protein>
    <submittedName>
        <fullName evidence="2">Uncharacterized protein</fullName>
    </submittedName>
</protein>
<evidence type="ECO:0000256" key="1">
    <source>
        <dbReference type="SAM" id="MobiDB-lite"/>
    </source>
</evidence>
<keyword evidence="3" id="KW-1185">Reference proteome</keyword>